<dbReference type="InterPro" id="IPR008323">
    <property type="entry name" value="UCP033563"/>
</dbReference>
<evidence type="ECO:0000313" key="2">
    <source>
        <dbReference type="Proteomes" id="UP000595917"/>
    </source>
</evidence>
<dbReference type="KEGG" id="bhc:JFL75_00625"/>
<gene>
    <name evidence="1" type="ORF">JFL75_00625</name>
</gene>
<evidence type="ECO:0000313" key="1">
    <source>
        <dbReference type="EMBL" id="QQO09461.1"/>
    </source>
</evidence>
<proteinExistence type="predicted"/>
<dbReference type="RefSeq" id="WP_215626764.1">
    <property type="nucleotide sequence ID" value="NZ_CP067089.2"/>
</dbReference>
<dbReference type="EMBL" id="CP067089">
    <property type="protein sequence ID" value="QQO09461.1"/>
    <property type="molecule type" value="Genomic_DNA"/>
</dbReference>
<dbReference type="PANTHER" id="PTHR36454:SF1">
    <property type="entry name" value="DUF1015 DOMAIN-CONTAINING PROTEIN"/>
    <property type="match status" value="1"/>
</dbReference>
<sequence>MPTVYERLAGFGTAVPEILIPKEEIPLGVWSVIACDQFTQDRRYWEQAARHAGENPSTINLIFPEIYLEDGSREERIRDIHRSMDGYIREGVFAPPFRGFIYIERSTPYTPCRKGIIAAVDLEQYDWAPESRPLIRSTEGTVPERIPPRVAIRRGAPMESPHVILLIDDAGDTILKTLGARAKKAPPLYSGPLMMESGGITGWPLKREEDWSVLADGLENLAETANSRYGTDGSVPFLFAVGDGNHSLATAKAVWEEYKKAHAGEPGLMEHPARYALAEIENIYDPGITFEPIHRVIFGADLPEVTETLSALPGLAVRPAGSREELARLIGDGSSGKNRYGLVSGDQCVLLESDAPGIATDALQPLLDGFIAAAPGRSIDYIHGAEEIFRISREKPREAVGILLPPIKKEDLFRTVARSGPLPRKSFSMGEAAEKRFYLECRRLFS</sequence>
<dbReference type="Proteomes" id="UP000595917">
    <property type="component" value="Chromosome"/>
</dbReference>
<dbReference type="PANTHER" id="PTHR36454">
    <property type="entry name" value="LMO2823 PROTEIN"/>
    <property type="match status" value="1"/>
</dbReference>
<accession>A0A7T7XNA7</accession>
<keyword evidence="2" id="KW-1185">Reference proteome</keyword>
<protein>
    <submittedName>
        <fullName evidence="1">DUF1015 domain-containing protein</fullName>
    </submittedName>
</protein>
<name>A0A7T7XNA7_9SPIR</name>
<dbReference type="Pfam" id="PF06245">
    <property type="entry name" value="DUF1015"/>
    <property type="match status" value="1"/>
</dbReference>
<dbReference type="AlphaFoldDB" id="A0A7T7XNA7"/>
<organism evidence="1 2">
    <name type="scientific">Breznakiella homolactica</name>
    <dbReference type="NCBI Taxonomy" id="2798577"/>
    <lineage>
        <taxon>Bacteria</taxon>
        <taxon>Pseudomonadati</taxon>
        <taxon>Spirochaetota</taxon>
        <taxon>Spirochaetia</taxon>
        <taxon>Spirochaetales</taxon>
        <taxon>Breznakiellaceae</taxon>
        <taxon>Breznakiella</taxon>
    </lineage>
</organism>
<reference evidence="1" key="1">
    <citation type="submission" date="2021-01" db="EMBL/GenBank/DDBJ databases">
        <title>Description of Breznakiella homolactica.</title>
        <authorList>
            <person name="Song Y."/>
            <person name="Brune A."/>
        </authorList>
    </citation>
    <scope>NUCLEOTIDE SEQUENCE</scope>
    <source>
        <strain evidence="1">RmG30</strain>
    </source>
</reference>
<dbReference type="PROSITE" id="PS51257">
    <property type="entry name" value="PROKAR_LIPOPROTEIN"/>
    <property type="match status" value="1"/>
</dbReference>